<gene>
    <name evidence="3" type="ORF">LAWI1_G008444</name>
</gene>
<evidence type="ECO:0000313" key="4">
    <source>
        <dbReference type="Proteomes" id="UP000315522"/>
    </source>
</evidence>
<proteinExistence type="predicted"/>
<evidence type="ECO:0000313" key="3">
    <source>
        <dbReference type="EMBL" id="TVY86775.1"/>
    </source>
</evidence>
<name>A0A559M1F1_9HELO</name>
<keyword evidence="4" id="KW-1185">Reference proteome</keyword>
<sequence>MTPRKKSWREKEREREQERLAAPNQSFQIVSLEQKLSTLTVSTKKEDPTSPFTSNKEIFREPDRMVTFEVGPEEKKFLIHKAIACRASPVFDKAFNGNFIEGRTQTYKLPDVDPATFVLFSDWIYAKKLTLLSHDFATEDTRTEEETIDHLGKCAMQDKVLVNLWIMADRFLVTKLQNHVIVHLMEISKICGSVIGRCLHAIYTETMPGSQLRRMVVDQYAWSGCTLDQDTADLPHEMLVDLVILYSQSAPLSVKDRMRKDVVAEEYFVTELDC</sequence>
<accession>A0A559M1F1</accession>
<feature type="domain" description="BTB" evidence="2">
    <location>
        <begin position="64"/>
        <end position="133"/>
    </location>
</feature>
<dbReference type="InterPro" id="IPR000210">
    <property type="entry name" value="BTB/POZ_dom"/>
</dbReference>
<dbReference type="Pfam" id="PF00651">
    <property type="entry name" value="BTB"/>
    <property type="match status" value="1"/>
</dbReference>
<dbReference type="SUPFAM" id="SSF54695">
    <property type="entry name" value="POZ domain"/>
    <property type="match status" value="1"/>
</dbReference>
<evidence type="ECO:0000256" key="1">
    <source>
        <dbReference type="SAM" id="MobiDB-lite"/>
    </source>
</evidence>
<protein>
    <recommendedName>
        <fullName evidence="2">BTB domain-containing protein</fullName>
    </recommendedName>
</protein>
<evidence type="ECO:0000259" key="2">
    <source>
        <dbReference type="PROSITE" id="PS50097"/>
    </source>
</evidence>
<organism evidence="3 4">
    <name type="scientific">Lachnellula willkommii</name>
    <dbReference type="NCBI Taxonomy" id="215461"/>
    <lineage>
        <taxon>Eukaryota</taxon>
        <taxon>Fungi</taxon>
        <taxon>Dikarya</taxon>
        <taxon>Ascomycota</taxon>
        <taxon>Pezizomycotina</taxon>
        <taxon>Leotiomycetes</taxon>
        <taxon>Helotiales</taxon>
        <taxon>Lachnaceae</taxon>
        <taxon>Lachnellula</taxon>
    </lineage>
</organism>
<dbReference type="PANTHER" id="PTHR47843">
    <property type="entry name" value="BTB DOMAIN-CONTAINING PROTEIN-RELATED"/>
    <property type="match status" value="1"/>
</dbReference>
<comment type="caution">
    <text evidence="3">The sequence shown here is derived from an EMBL/GenBank/DDBJ whole genome shotgun (WGS) entry which is preliminary data.</text>
</comment>
<dbReference type="PANTHER" id="PTHR47843:SF2">
    <property type="entry name" value="BTB DOMAIN-CONTAINING PROTEIN"/>
    <property type="match status" value="1"/>
</dbReference>
<dbReference type="SMART" id="SM00225">
    <property type="entry name" value="BTB"/>
    <property type="match status" value="1"/>
</dbReference>
<reference evidence="3 4" key="1">
    <citation type="submission" date="2018-05" db="EMBL/GenBank/DDBJ databases">
        <title>Genome sequencing and assembly of the regulated plant pathogen Lachnellula willkommii and related sister species for the development of diagnostic species identification markers.</title>
        <authorList>
            <person name="Giroux E."/>
            <person name="Bilodeau G."/>
        </authorList>
    </citation>
    <scope>NUCLEOTIDE SEQUENCE [LARGE SCALE GENOMIC DNA]</scope>
    <source>
        <strain evidence="3 4">CBS 172.35</strain>
    </source>
</reference>
<dbReference type="Proteomes" id="UP000315522">
    <property type="component" value="Unassembled WGS sequence"/>
</dbReference>
<dbReference type="Gene3D" id="3.30.710.10">
    <property type="entry name" value="Potassium Channel Kv1.1, Chain A"/>
    <property type="match status" value="1"/>
</dbReference>
<feature type="compositionally biased region" description="Basic and acidic residues" evidence="1">
    <location>
        <begin position="9"/>
        <end position="19"/>
    </location>
</feature>
<dbReference type="CDD" id="cd18186">
    <property type="entry name" value="BTB_POZ_ZBTB_KLHL-like"/>
    <property type="match status" value="1"/>
</dbReference>
<dbReference type="PROSITE" id="PS50097">
    <property type="entry name" value="BTB"/>
    <property type="match status" value="1"/>
</dbReference>
<dbReference type="AlphaFoldDB" id="A0A559M1F1"/>
<feature type="region of interest" description="Disordered" evidence="1">
    <location>
        <begin position="1"/>
        <end position="24"/>
    </location>
</feature>
<dbReference type="EMBL" id="QGML01003094">
    <property type="protein sequence ID" value="TVY86775.1"/>
    <property type="molecule type" value="Genomic_DNA"/>
</dbReference>
<dbReference type="InterPro" id="IPR011333">
    <property type="entry name" value="SKP1/BTB/POZ_sf"/>
</dbReference>